<feature type="compositionally biased region" description="Acidic residues" evidence="1">
    <location>
        <begin position="60"/>
        <end position="69"/>
    </location>
</feature>
<dbReference type="EnsemblProtists" id="Phyra84051">
    <property type="protein sequence ID" value="Phyra84051"/>
    <property type="gene ID" value="Phyra84051"/>
</dbReference>
<organism evidence="2 3">
    <name type="scientific">Phytophthora ramorum</name>
    <name type="common">Sudden oak death agent</name>
    <dbReference type="NCBI Taxonomy" id="164328"/>
    <lineage>
        <taxon>Eukaryota</taxon>
        <taxon>Sar</taxon>
        <taxon>Stramenopiles</taxon>
        <taxon>Oomycota</taxon>
        <taxon>Peronosporomycetes</taxon>
        <taxon>Peronosporales</taxon>
        <taxon>Peronosporaceae</taxon>
        <taxon>Phytophthora</taxon>
    </lineage>
</organism>
<feature type="compositionally biased region" description="Polar residues" evidence="1">
    <location>
        <begin position="81"/>
        <end position="91"/>
    </location>
</feature>
<evidence type="ECO:0000313" key="2">
    <source>
        <dbReference type="EnsemblProtists" id="Phyra84051"/>
    </source>
</evidence>
<dbReference type="AlphaFoldDB" id="H3H1D9"/>
<dbReference type="VEuPathDB" id="FungiDB:KRP23_8276"/>
<reference evidence="2" key="2">
    <citation type="submission" date="2015-06" db="UniProtKB">
        <authorList>
            <consortium name="EnsemblProtists"/>
        </authorList>
    </citation>
    <scope>IDENTIFICATION</scope>
    <source>
        <strain evidence="2">Pr102</strain>
    </source>
</reference>
<sequence>MRADPVVSQRLQQAAEQLQVAIRSARNRRKSGDDVASGGGKAWRLAPTVLLTPERGEVEAFSDDEETIDWEQHSSEEDVASNGTSLASGPQSPEKKEEVRAGEAVGGDQVAVDSVEKEMRKALDWMQRDVEKQARENRAVRETLVRTIHDITDIIADFVSPEAAELLVRTAEAATGGSLERDNNAAVFQLAPGKVDELVIQWEDTLISCREQSIIEKQELVDGFTHFEEDCIARMKAGEASHRSELERLAHEANMQQIHCETVQIHRQKLELLESRMQDVLQQVACDHEQFEYDQAKWELEKRHHREKYDEVLDASVKVLKVLIIREKLMKKHERVQKRRSEECHEKQQELVCQAATLQGMTNELLQQSAMVLLVLQQLAVLKANTGRSESAGSWTLPAKPLQMKTMIKRLKKIEIALGRRDWVSVETLTAKATVALLELLLVALPAIAASDKSCTLACQPGQTCVLQTVTCVRAPCPPIQTCVASSESSSSGSECAMKCGEFQECRIYDADGSEYCADVCAEGRCPEGTTCELQEVQCIRAPCPPVAECTNTSSTHCS</sequence>
<dbReference type="EMBL" id="DS566099">
    <property type="status" value="NOT_ANNOTATED_CDS"/>
    <property type="molecule type" value="Genomic_DNA"/>
</dbReference>
<evidence type="ECO:0000313" key="3">
    <source>
        <dbReference type="Proteomes" id="UP000005238"/>
    </source>
</evidence>
<dbReference type="eggNOG" id="ENOG502SP8K">
    <property type="taxonomic scope" value="Eukaryota"/>
</dbReference>
<dbReference type="HOGENOM" id="CLU_032096_0_0_1"/>
<dbReference type="VEuPathDB" id="FungiDB:KRP22_12836"/>
<name>H3H1D9_PHYRM</name>
<feature type="region of interest" description="Disordered" evidence="1">
    <location>
        <begin position="23"/>
        <end position="42"/>
    </location>
</feature>
<accession>H3H1D9</accession>
<protein>
    <submittedName>
        <fullName evidence="2">Uncharacterized protein</fullName>
    </submittedName>
</protein>
<dbReference type="OMA" id="RRSEECH"/>
<dbReference type="InParanoid" id="H3H1D9"/>
<reference evidence="3" key="1">
    <citation type="journal article" date="2006" name="Science">
        <title>Phytophthora genome sequences uncover evolutionary origins and mechanisms of pathogenesis.</title>
        <authorList>
            <person name="Tyler B.M."/>
            <person name="Tripathy S."/>
            <person name="Zhang X."/>
            <person name="Dehal P."/>
            <person name="Jiang R.H."/>
            <person name="Aerts A."/>
            <person name="Arredondo F.D."/>
            <person name="Baxter L."/>
            <person name="Bensasson D."/>
            <person name="Beynon J.L."/>
            <person name="Chapman J."/>
            <person name="Damasceno C.M."/>
            <person name="Dorrance A.E."/>
            <person name="Dou D."/>
            <person name="Dickerman A.W."/>
            <person name="Dubchak I.L."/>
            <person name="Garbelotto M."/>
            <person name="Gijzen M."/>
            <person name="Gordon S.G."/>
            <person name="Govers F."/>
            <person name="Grunwald N.J."/>
            <person name="Huang W."/>
            <person name="Ivors K.L."/>
            <person name="Jones R.W."/>
            <person name="Kamoun S."/>
            <person name="Krampis K."/>
            <person name="Lamour K.H."/>
            <person name="Lee M.K."/>
            <person name="McDonald W.H."/>
            <person name="Medina M."/>
            <person name="Meijer H.J."/>
            <person name="Nordberg E.K."/>
            <person name="Maclean D.J."/>
            <person name="Ospina-Giraldo M.D."/>
            <person name="Morris P.F."/>
            <person name="Phuntumart V."/>
            <person name="Putnam N.H."/>
            <person name="Rash S."/>
            <person name="Rose J.K."/>
            <person name="Sakihama Y."/>
            <person name="Salamov A.A."/>
            <person name="Savidor A."/>
            <person name="Scheuring C.F."/>
            <person name="Smith B.M."/>
            <person name="Sobral B.W."/>
            <person name="Terry A."/>
            <person name="Torto-Alalibo T.A."/>
            <person name="Win J."/>
            <person name="Xu Z."/>
            <person name="Zhang H."/>
            <person name="Grigoriev I.V."/>
            <person name="Rokhsar D.S."/>
            <person name="Boore J.L."/>
        </authorList>
    </citation>
    <scope>NUCLEOTIDE SEQUENCE [LARGE SCALE GENOMIC DNA]</scope>
    <source>
        <strain evidence="3">Pr102</strain>
    </source>
</reference>
<evidence type="ECO:0000256" key="1">
    <source>
        <dbReference type="SAM" id="MobiDB-lite"/>
    </source>
</evidence>
<proteinExistence type="predicted"/>
<keyword evidence="3" id="KW-1185">Reference proteome</keyword>
<dbReference type="Proteomes" id="UP000005238">
    <property type="component" value="Unassembled WGS sequence"/>
</dbReference>
<dbReference type="VEuPathDB" id="FungiDB:KRP22_12837"/>
<feature type="region of interest" description="Disordered" evidence="1">
    <location>
        <begin position="54"/>
        <end position="108"/>
    </location>
</feature>
<dbReference type="VEuPathDB" id="FungiDB:KRP23_8275"/>